<feature type="active site" description="Proton acceptor" evidence="4">
    <location>
        <position position="203"/>
    </location>
</feature>
<dbReference type="Pfam" id="PF01734">
    <property type="entry name" value="Patatin"/>
    <property type="match status" value="1"/>
</dbReference>
<dbReference type="InterPro" id="IPR050301">
    <property type="entry name" value="NTE"/>
</dbReference>
<dbReference type="PANTHER" id="PTHR14226:SF57">
    <property type="entry name" value="BLR7027 PROTEIN"/>
    <property type="match status" value="1"/>
</dbReference>
<evidence type="ECO:0000256" key="1">
    <source>
        <dbReference type="ARBA" id="ARBA00022801"/>
    </source>
</evidence>
<sequence length="341" mass="37681">MELTSPNRDIALVFGGGNALGAYHAGAFEVLQARGIRPDWLVGASMGAVTGAIIAGNAPEDRIERLHRFWNEATLHTGLSGTDLLKPRQYYNALHSLLTLAWGRPSIFTHRYPGLWSALPWVPNDVALFDHRPLRDTLERLVDFERLNRAEIRLTIACIDVATGEEVYFDNTRQAIRPEHVLASAALLPAFPPVEVDGRLLCDAGYTNNLPLDPLFEPEPTRDRLCIALDLFSLRADPPRSLDAVLERANDLIFASAARRAVAGLARSYALRERLDPDGPVATLLHLVYRAGADQLASKSFDFSPSSIRDRWQAGAGDMERGLGRLAAQPPARGRFRYECP</sequence>
<feature type="domain" description="PNPLA" evidence="5">
    <location>
        <begin position="12"/>
        <end position="216"/>
    </location>
</feature>
<proteinExistence type="predicted"/>
<dbReference type="PANTHER" id="PTHR14226">
    <property type="entry name" value="NEUROPATHY TARGET ESTERASE/SWISS CHEESE D.MELANOGASTER"/>
    <property type="match status" value="1"/>
</dbReference>
<dbReference type="Proteomes" id="UP000218288">
    <property type="component" value="Chromosome"/>
</dbReference>
<dbReference type="SUPFAM" id="SSF52151">
    <property type="entry name" value="FabD/lysophospholipase-like"/>
    <property type="match status" value="1"/>
</dbReference>
<dbReference type="GO" id="GO:0016042">
    <property type="term" value="P:lipid catabolic process"/>
    <property type="evidence" value="ECO:0007669"/>
    <property type="project" value="UniProtKB-UniRule"/>
</dbReference>
<evidence type="ECO:0000313" key="7">
    <source>
        <dbReference type="Proteomes" id="UP000218288"/>
    </source>
</evidence>
<evidence type="ECO:0000256" key="2">
    <source>
        <dbReference type="ARBA" id="ARBA00022963"/>
    </source>
</evidence>
<dbReference type="AlphaFoldDB" id="A0A160PJC5"/>
<dbReference type="OrthoDB" id="9807112at2"/>
<dbReference type="Pfam" id="PF12536">
    <property type="entry name" value="DUF3734"/>
    <property type="match status" value="1"/>
</dbReference>
<accession>A0A160PJC5</accession>
<feature type="short sequence motif" description="GXSXG" evidence="4">
    <location>
        <begin position="43"/>
        <end position="47"/>
    </location>
</feature>
<dbReference type="PROSITE" id="PS51635">
    <property type="entry name" value="PNPLA"/>
    <property type="match status" value="1"/>
</dbReference>
<dbReference type="GO" id="GO:0016787">
    <property type="term" value="F:hydrolase activity"/>
    <property type="evidence" value="ECO:0007669"/>
    <property type="project" value="UniProtKB-UniRule"/>
</dbReference>
<comment type="caution">
    <text evidence="4">Lacks conserved residue(s) required for the propagation of feature annotation.</text>
</comment>
<name>A0A160PJC5_9HYPH</name>
<evidence type="ECO:0000256" key="4">
    <source>
        <dbReference type="PROSITE-ProRule" id="PRU01161"/>
    </source>
</evidence>
<organism evidence="6 7">
    <name type="scientific">Methylorubrum populi</name>
    <dbReference type="NCBI Taxonomy" id="223967"/>
    <lineage>
        <taxon>Bacteria</taxon>
        <taxon>Pseudomonadati</taxon>
        <taxon>Pseudomonadota</taxon>
        <taxon>Alphaproteobacteria</taxon>
        <taxon>Hyphomicrobiales</taxon>
        <taxon>Methylobacteriaceae</taxon>
        <taxon>Methylorubrum</taxon>
    </lineage>
</organism>
<keyword evidence="3 4" id="KW-0443">Lipid metabolism</keyword>
<dbReference type="Gene3D" id="3.40.1090.10">
    <property type="entry name" value="Cytosolic phospholipase A2 catalytic domain"/>
    <property type="match status" value="2"/>
</dbReference>
<evidence type="ECO:0000256" key="3">
    <source>
        <dbReference type="ARBA" id="ARBA00023098"/>
    </source>
</evidence>
<protein>
    <submittedName>
        <fullName evidence="6">Patatin</fullName>
    </submittedName>
</protein>
<feature type="active site" description="Nucleophile" evidence="4">
    <location>
        <position position="45"/>
    </location>
</feature>
<dbReference type="InterPro" id="IPR002641">
    <property type="entry name" value="PNPLA_dom"/>
</dbReference>
<dbReference type="RefSeq" id="WP_096487365.1">
    <property type="nucleotide sequence ID" value="NZ_AP014809.1"/>
</dbReference>
<gene>
    <name evidence="6" type="ORF">MPPM_5072</name>
</gene>
<reference evidence="6 7" key="1">
    <citation type="journal article" date="2016" name="Genome Announc.">
        <title>Complete Genome Sequence of Methylobacterium populi P-1M, Isolated from Pink-Pigmented Household Biofilm.</title>
        <authorList>
            <person name="Morohoshi T."/>
            <person name="Ikeda T."/>
        </authorList>
    </citation>
    <scope>NUCLEOTIDE SEQUENCE [LARGE SCALE GENOMIC DNA]</scope>
    <source>
        <strain evidence="6 7">P-1M</strain>
    </source>
</reference>
<dbReference type="InterPro" id="IPR016035">
    <property type="entry name" value="Acyl_Trfase/lysoPLipase"/>
</dbReference>
<keyword evidence="2 4" id="KW-0442">Lipid degradation</keyword>
<dbReference type="CDD" id="cd07209">
    <property type="entry name" value="Pat_hypo_Ecoli_Z1214_like"/>
    <property type="match status" value="1"/>
</dbReference>
<dbReference type="InterPro" id="IPR021095">
    <property type="entry name" value="DUF3734"/>
</dbReference>
<dbReference type="EMBL" id="AP014809">
    <property type="protein sequence ID" value="BAU93677.1"/>
    <property type="molecule type" value="Genomic_DNA"/>
</dbReference>
<evidence type="ECO:0000259" key="5">
    <source>
        <dbReference type="PROSITE" id="PS51635"/>
    </source>
</evidence>
<evidence type="ECO:0000313" key="6">
    <source>
        <dbReference type="EMBL" id="BAU93677.1"/>
    </source>
</evidence>
<keyword evidence="1 4" id="KW-0378">Hydrolase</keyword>